<evidence type="ECO:0000313" key="3">
    <source>
        <dbReference type="EMBL" id="CAG8481493.1"/>
    </source>
</evidence>
<keyword evidence="1" id="KW-0175">Coiled coil</keyword>
<evidence type="ECO:0000313" key="4">
    <source>
        <dbReference type="Proteomes" id="UP000789901"/>
    </source>
</evidence>
<feature type="compositionally biased region" description="Polar residues" evidence="2">
    <location>
        <begin position="65"/>
        <end position="80"/>
    </location>
</feature>
<dbReference type="Proteomes" id="UP000789901">
    <property type="component" value="Unassembled WGS sequence"/>
</dbReference>
<keyword evidence="4" id="KW-1185">Reference proteome</keyword>
<dbReference type="EMBL" id="CAJVQB010000314">
    <property type="protein sequence ID" value="CAG8481493.1"/>
    <property type="molecule type" value="Genomic_DNA"/>
</dbReference>
<protein>
    <submittedName>
        <fullName evidence="3">4609_t:CDS:1</fullName>
    </submittedName>
</protein>
<organism evidence="3 4">
    <name type="scientific">Gigaspora margarita</name>
    <dbReference type="NCBI Taxonomy" id="4874"/>
    <lineage>
        <taxon>Eukaryota</taxon>
        <taxon>Fungi</taxon>
        <taxon>Fungi incertae sedis</taxon>
        <taxon>Mucoromycota</taxon>
        <taxon>Glomeromycotina</taxon>
        <taxon>Glomeromycetes</taxon>
        <taxon>Diversisporales</taxon>
        <taxon>Gigasporaceae</taxon>
        <taxon>Gigaspora</taxon>
    </lineage>
</organism>
<comment type="caution">
    <text evidence="3">The sequence shown here is derived from an EMBL/GenBank/DDBJ whole genome shotgun (WGS) entry which is preliminary data.</text>
</comment>
<evidence type="ECO:0000256" key="2">
    <source>
        <dbReference type="SAM" id="MobiDB-lite"/>
    </source>
</evidence>
<gene>
    <name evidence="3" type="ORF">GMARGA_LOCUS1261</name>
</gene>
<evidence type="ECO:0000256" key="1">
    <source>
        <dbReference type="SAM" id="Coils"/>
    </source>
</evidence>
<reference evidence="3 4" key="1">
    <citation type="submission" date="2021-06" db="EMBL/GenBank/DDBJ databases">
        <authorList>
            <person name="Kallberg Y."/>
            <person name="Tangrot J."/>
            <person name="Rosling A."/>
        </authorList>
    </citation>
    <scope>NUCLEOTIDE SEQUENCE [LARGE SCALE GENOMIC DNA]</scope>
    <source>
        <strain evidence="3 4">120-4 pot B 10/14</strain>
    </source>
</reference>
<feature type="region of interest" description="Disordered" evidence="2">
    <location>
        <begin position="45"/>
        <end position="83"/>
    </location>
</feature>
<feature type="coiled-coil region" evidence="1">
    <location>
        <begin position="121"/>
        <end position="216"/>
    </location>
</feature>
<accession>A0ABM8VYU8</accession>
<feature type="coiled-coil region" evidence="1">
    <location>
        <begin position="380"/>
        <end position="417"/>
    </location>
</feature>
<sequence length="634" mass="73675">MTDNNNAQNAHSFIKFSNEDSADLEKESRNINMSTIVLGSKDSSDVELDIPNASTPISHDVEVSSDLSTTASKKSSSRQADASLDPKGLWNSLYKKDEKVKELEKLVEHNIETLRANKESEDRLNERVRDLELIKQDLSTQLEDLQQRLNKTLNDYIKNENTLANLTDVIEKLKEERLTLEEYQYEQEFISLDCRINELENLIENKEQKIIHDLSKILKREYIKNVIAIYVEYKKVKKQLVHLEHNKTDKENVLLQNIQKEWLNIKGELKNKLGSVNFNKMENFLIDCGELAGWELERDEKLKYKKQTLQITDGNKDKTILEKYKKTYELQANKRDTAYDKRKKELNNEKMIKLIENANKSIETAPIIICNDNPANETIYIQYNDNVQQLKKLKKELNELEQKSQVLDSTTDELTTNQQEFKNTMLALATKQIFAKIRKETIESLISTYKKINKSGEKFDKLAEFSVELASIVPGVSISAKLIRSGVSLISSTFKNYFDIEHVQKFEDCLINDVKVLTFLQKTFQSLNKSIQDNQSKINFTIIKIFKFNQFDQYDVFKVGGIHKNAILNAEDMQKAIKSLTEHYNKFFEELKKETEQCEHPITQEKLVEKLESIKLGLSEKLDTEDINVLINQR</sequence>
<name>A0ABM8VYU8_GIGMA</name>
<proteinExistence type="predicted"/>